<evidence type="ECO:0000313" key="2">
    <source>
        <dbReference type="EMBL" id="CAA9892743.1"/>
    </source>
</evidence>
<proteinExistence type="inferred from homology"/>
<comment type="caution">
    <text evidence="2">The sequence shown here is derived from an EMBL/GenBank/DDBJ whole genome shotgun (WGS) entry which is preliminary data.</text>
</comment>
<dbReference type="EMBL" id="CADCXN010000113">
    <property type="protein sequence ID" value="CAA9892743.1"/>
    <property type="molecule type" value="Genomic_DNA"/>
</dbReference>
<dbReference type="GO" id="GO:0006313">
    <property type="term" value="P:DNA transposition"/>
    <property type="evidence" value="ECO:0007669"/>
    <property type="project" value="InterPro"/>
</dbReference>
<dbReference type="AlphaFoldDB" id="A0A8S0XIV8"/>
<dbReference type="Proteomes" id="UP000494216">
    <property type="component" value="Unassembled WGS sequence"/>
</dbReference>
<organism evidence="2 3">
    <name type="scientific">Candidatus Methylobacter favarea</name>
    <dbReference type="NCBI Taxonomy" id="2707345"/>
    <lineage>
        <taxon>Bacteria</taxon>
        <taxon>Pseudomonadati</taxon>
        <taxon>Pseudomonadota</taxon>
        <taxon>Gammaproteobacteria</taxon>
        <taxon>Methylococcales</taxon>
        <taxon>Methylococcaceae</taxon>
        <taxon>Methylobacter</taxon>
    </lineage>
</organism>
<sequence>MKPEKPDIYTAEFRAPAVKLANEADKPLTQAAKDLGINVTPLHTWTGKYSRSKENDKTVRTDEPLYGELKRINKESSRLTEERD</sequence>
<accession>A0A8S0XIV8</accession>
<protein>
    <submittedName>
        <fullName evidence="2">Transposase</fullName>
    </submittedName>
</protein>
<evidence type="ECO:0000313" key="3">
    <source>
        <dbReference type="Proteomes" id="UP000494216"/>
    </source>
</evidence>
<dbReference type="GO" id="GO:0003677">
    <property type="term" value="F:DNA binding"/>
    <property type="evidence" value="ECO:0007669"/>
    <property type="project" value="InterPro"/>
</dbReference>
<dbReference type="Pfam" id="PF01527">
    <property type="entry name" value="HTH_Tnp_1"/>
    <property type="match status" value="1"/>
</dbReference>
<name>A0A8S0XIV8_9GAMM</name>
<reference evidence="2 3" key="1">
    <citation type="submission" date="2020-02" db="EMBL/GenBank/DDBJ databases">
        <authorList>
            <person name="Hogendoorn C."/>
        </authorList>
    </citation>
    <scope>NUCLEOTIDE SEQUENCE [LARGE SCALE GENOMIC DNA]</scope>
    <source>
        <strain evidence="2">METHB21</strain>
    </source>
</reference>
<dbReference type="InterPro" id="IPR002514">
    <property type="entry name" value="Transposase_8"/>
</dbReference>
<keyword evidence="3" id="KW-1185">Reference proteome</keyword>
<dbReference type="InterPro" id="IPR009057">
    <property type="entry name" value="Homeodomain-like_sf"/>
</dbReference>
<dbReference type="GO" id="GO:0004803">
    <property type="term" value="F:transposase activity"/>
    <property type="evidence" value="ECO:0007669"/>
    <property type="project" value="InterPro"/>
</dbReference>
<comment type="similarity">
    <text evidence="1">Belongs to the transposase 8 family.</text>
</comment>
<gene>
    <name evidence="2" type="ORF">METHB2_80060</name>
</gene>
<dbReference type="SUPFAM" id="SSF46689">
    <property type="entry name" value="Homeodomain-like"/>
    <property type="match status" value="1"/>
</dbReference>
<evidence type="ECO:0000256" key="1">
    <source>
        <dbReference type="ARBA" id="ARBA00009964"/>
    </source>
</evidence>
<dbReference type="Gene3D" id="1.10.10.60">
    <property type="entry name" value="Homeodomain-like"/>
    <property type="match status" value="1"/>
</dbReference>